<feature type="compositionally biased region" description="Basic and acidic residues" evidence="1">
    <location>
        <begin position="411"/>
        <end position="458"/>
    </location>
</feature>
<dbReference type="Gene3D" id="3.90.550.50">
    <property type="match status" value="1"/>
</dbReference>
<organism evidence="3 4">
    <name type="scientific">Periconia digitata</name>
    <dbReference type="NCBI Taxonomy" id="1303443"/>
    <lineage>
        <taxon>Eukaryota</taxon>
        <taxon>Fungi</taxon>
        <taxon>Dikarya</taxon>
        <taxon>Ascomycota</taxon>
        <taxon>Pezizomycotina</taxon>
        <taxon>Dothideomycetes</taxon>
        <taxon>Pleosporomycetidae</taxon>
        <taxon>Pleosporales</taxon>
        <taxon>Massarineae</taxon>
        <taxon>Periconiaceae</taxon>
        <taxon>Periconia</taxon>
    </lineage>
</organism>
<feature type="compositionally biased region" description="Polar residues" evidence="1">
    <location>
        <begin position="75"/>
        <end position="84"/>
    </location>
</feature>
<accession>A0A9W4UAP3</accession>
<evidence type="ECO:0000313" key="4">
    <source>
        <dbReference type="Proteomes" id="UP001152607"/>
    </source>
</evidence>
<feature type="region of interest" description="Disordered" evidence="1">
    <location>
        <begin position="405"/>
        <end position="489"/>
    </location>
</feature>
<feature type="compositionally biased region" description="Basic and acidic residues" evidence="1">
    <location>
        <begin position="554"/>
        <end position="571"/>
    </location>
</feature>
<feature type="chain" id="PRO_5040754199" description="Glycosyltransferase family 31 protein" evidence="2">
    <location>
        <begin position="29"/>
        <end position="603"/>
    </location>
</feature>
<keyword evidence="2" id="KW-0732">Signal</keyword>
<dbReference type="EMBL" id="CAOQHR010000003">
    <property type="protein sequence ID" value="CAI6331908.1"/>
    <property type="molecule type" value="Genomic_DNA"/>
</dbReference>
<protein>
    <recommendedName>
        <fullName evidence="5">Glycosyltransferase family 31 protein</fullName>
    </recommendedName>
</protein>
<name>A0A9W4UAP3_9PLEO</name>
<gene>
    <name evidence="3" type="ORF">PDIGIT_LOCUS4937</name>
</gene>
<dbReference type="AlphaFoldDB" id="A0A9W4UAP3"/>
<feature type="region of interest" description="Disordered" evidence="1">
    <location>
        <begin position="45"/>
        <end position="101"/>
    </location>
</feature>
<evidence type="ECO:0000256" key="1">
    <source>
        <dbReference type="SAM" id="MobiDB-lite"/>
    </source>
</evidence>
<dbReference type="OrthoDB" id="414175at2759"/>
<feature type="region of interest" description="Disordered" evidence="1">
    <location>
        <begin position="516"/>
        <end position="571"/>
    </location>
</feature>
<comment type="caution">
    <text evidence="3">The sequence shown here is derived from an EMBL/GenBank/DDBJ whole genome shotgun (WGS) entry which is preliminary data.</text>
</comment>
<feature type="compositionally biased region" description="Low complexity" evidence="1">
    <location>
        <begin position="473"/>
        <end position="482"/>
    </location>
</feature>
<evidence type="ECO:0000256" key="2">
    <source>
        <dbReference type="SAM" id="SignalP"/>
    </source>
</evidence>
<sequence length="603" mass="67645">MPLVTPSRIVSGVISLLFLLLLWRYGMPEDISSYKQPILGHDDNPHFPLSESLASSHDKTGGSGGEDIISPPPFDSTQSPSPLGSNAEAEKKPSHITPNTLCQDVRGASSVMIVLRTSKVELEKNNLPAHLTKLLECAPNVAVYSDHVSSLSTTTTGPSIPVRDALSTIAQSTKDKHDEFRPYDKMLSDNSYTSSPQYASALDKWKYLPMIYDAFTNSPKHKFYLFLEPNTSITWTNLLQWLDRLDSRIHYYAGAPSTSPDTKVRFAQSSAGILLSWGALRRYAKSYEERYATEWESHVGKECCGEIALANAMTDSGVEFISSFPILQTQSPSTLQWSERHWCSPMVSWGSTEEEDASKLQDLQQKWTVKRGWTTPLLARDVFEEVVMPRLTKIKTEWDNEVGDTVIRGEPGFKEKEEERKKNEAESEKKKQQEKEEEDRKKKQEDDEAAAREKEEKGNINPLRFHRRAPSNTTSVSSTAKPSPTPPPLRLAATSVTACEEVCQLASDCLQWRYTPSGEGECHLGKSVRLGRSTKKSPPSQHEPRSPAPAHPGVGKDKDENKEIEDLKNSEREWTSGWIVERIEKVTKAWKGCEGTADWRFNG</sequence>
<evidence type="ECO:0000313" key="3">
    <source>
        <dbReference type="EMBL" id="CAI6331908.1"/>
    </source>
</evidence>
<evidence type="ECO:0008006" key="5">
    <source>
        <dbReference type="Google" id="ProtNLM"/>
    </source>
</evidence>
<feature type="signal peptide" evidence="2">
    <location>
        <begin position="1"/>
        <end position="28"/>
    </location>
</feature>
<reference evidence="3" key="1">
    <citation type="submission" date="2023-01" db="EMBL/GenBank/DDBJ databases">
        <authorList>
            <person name="Van Ghelder C."/>
            <person name="Rancurel C."/>
        </authorList>
    </citation>
    <scope>NUCLEOTIDE SEQUENCE</scope>
    <source>
        <strain evidence="3">CNCM I-4278</strain>
    </source>
</reference>
<keyword evidence="4" id="KW-1185">Reference proteome</keyword>
<dbReference type="Proteomes" id="UP001152607">
    <property type="component" value="Unassembled WGS sequence"/>
</dbReference>
<proteinExistence type="predicted"/>